<dbReference type="EMBL" id="AP004339">
    <property type="protein sequence ID" value="BAC10133.1"/>
    <property type="molecule type" value="Genomic_DNA"/>
</dbReference>
<accession>Q8LHP1</accession>
<sequence>MAQHIKVKKISGGGGEWADPEPDRGEVMEPGASPEPVAGGEDDEQPWEGGCQRRISPEELPGQAEGRRGMRGARERVGRDWGEKMEGVHTRR</sequence>
<evidence type="ECO:0000313" key="3">
    <source>
        <dbReference type="Proteomes" id="UP000000763"/>
    </source>
</evidence>
<feature type="compositionally biased region" description="Basic and acidic residues" evidence="1">
    <location>
        <begin position="65"/>
        <end position="92"/>
    </location>
</feature>
<organism evidence="2 3">
    <name type="scientific">Oryza sativa subsp. japonica</name>
    <name type="common">Rice</name>
    <dbReference type="NCBI Taxonomy" id="39947"/>
    <lineage>
        <taxon>Eukaryota</taxon>
        <taxon>Viridiplantae</taxon>
        <taxon>Streptophyta</taxon>
        <taxon>Embryophyta</taxon>
        <taxon>Tracheophyta</taxon>
        <taxon>Spermatophyta</taxon>
        <taxon>Magnoliopsida</taxon>
        <taxon>Liliopsida</taxon>
        <taxon>Poales</taxon>
        <taxon>Poaceae</taxon>
        <taxon>BOP clade</taxon>
        <taxon>Oryzoideae</taxon>
        <taxon>Oryzeae</taxon>
        <taxon>Oryzinae</taxon>
        <taxon>Oryza</taxon>
        <taxon>Oryza sativa</taxon>
    </lineage>
</organism>
<evidence type="ECO:0000256" key="1">
    <source>
        <dbReference type="SAM" id="MobiDB-lite"/>
    </source>
</evidence>
<name>Q8LHP1_ORYSJ</name>
<dbReference type="Proteomes" id="UP000000763">
    <property type="component" value="Chromosome 7"/>
</dbReference>
<proteinExistence type="predicted"/>
<reference evidence="3" key="1">
    <citation type="journal article" date="2005" name="Nature">
        <title>The map-based sequence of the rice genome.</title>
        <authorList>
            <consortium name="International rice genome sequencing project (IRGSP)"/>
            <person name="Matsumoto T."/>
            <person name="Wu J."/>
            <person name="Kanamori H."/>
            <person name="Katayose Y."/>
            <person name="Fujisawa M."/>
            <person name="Namiki N."/>
            <person name="Mizuno H."/>
            <person name="Yamamoto K."/>
            <person name="Antonio B.A."/>
            <person name="Baba T."/>
            <person name="Sakata K."/>
            <person name="Nagamura Y."/>
            <person name="Aoki H."/>
            <person name="Arikawa K."/>
            <person name="Arita K."/>
            <person name="Bito T."/>
            <person name="Chiden Y."/>
            <person name="Fujitsuka N."/>
            <person name="Fukunaka R."/>
            <person name="Hamada M."/>
            <person name="Harada C."/>
            <person name="Hayashi A."/>
            <person name="Hijishita S."/>
            <person name="Honda M."/>
            <person name="Hosokawa S."/>
            <person name="Ichikawa Y."/>
            <person name="Idonuma A."/>
            <person name="Iijima M."/>
            <person name="Ikeda M."/>
            <person name="Ikeno M."/>
            <person name="Ito K."/>
            <person name="Ito S."/>
            <person name="Ito T."/>
            <person name="Ito Y."/>
            <person name="Ito Y."/>
            <person name="Iwabuchi A."/>
            <person name="Kamiya K."/>
            <person name="Karasawa W."/>
            <person name="Kurita K."/>
            <person name="Katagiri S."/>
            <person name="Kikuta A."/>
            <person name="Kobayashi H."/>
            <person name="Kobayashi N."/>
            <person name="Machita K."/>
            <person name="Maehara T."/>
            <person name="Masukawa M."/>
            <person name="Mizubayashi T."/>
            <person name="Mukai Y."/>
            <person name="Nagasaki H."/>
            <person name="Nagata Y."/>
            <person name="Naito S."/>
            <person name="Nakashima M."/>
            <person name="Nakama Y."/>
            <person name="Nakamichi Y."/>
            <person name="Nakamura M."/>
            <person name="Meguro A."/>
            <person name="Negishi M."/>
            <person name="Ohta I."/>
            <person name="Ohta T."/>
            <person name="Okamoto M."/>
            <person name="Ono N."/>
            <person name="Saji S."/>
            <person name="Sakaguchi M."/>
            <person name="Sakai K."/>
            <person name="Shibata M."/>
            <person name="Shimokawa T."/>
            <person name="Song J."/>
            <person name="Takazaki Y."/>
            <person name="Terasawa K."/>
            <person name="Tsugane M."/>
            <person name="Tsuji K."/>
            <person name="Ueda S."/>
            <person name="Waki K."/>
            <person name="Yamagata H."/>
            <person name="Yamamoto M."/>
            <person name="Yamamoto S."/>
            <person name="Yamane H."/>
            <person name="Yoshiki S."/>
            <person name="Yoshihara R."/>
            <person name="Yukawa K."/>
            <person name="Zhong H."/>
            <person name="Yano M."/>
            <person name="Yuan Q."/>
            <person name="Ouyang S."/>
            <person name="Liu J."/>
            <person name="Jones K.M."/>
            <person name="Gansberger K."/>
            <person name="Moffat K."/>
            <person name="Hill J."/>
            <person name="Bera J."/>
            <person name="Fadrosh D."/>
            <person name="Jin S."/>
            <person name="Johri S."/>
            <person name="Kim M."/>
            <person name="Overton L."/>
            <person name="Reardon M."/>
            <person name="Tsitrin T."/>
            <person name="Vuong H."/>
            <person name="Weaver B."/>
            <person name="Ciecko A."/>
            <person name="Tallon L."/>
            <person name="Jackson J."/>
            <person name="Pai G."/>
            <person name="Aken S.V."/>
            <person name="Utterback T."/>
            <person name="Reidmuller S."/>
            <person name="Feldblyum T."/>
            <person name="Hsiao J."/>
            <person name="Zismann V."/>
            <person name="Iobst S."/>
            <person name="de Vazeille A.R."/>
            <person name="Buell C.R."/>
            <person name="Ying K."/>
            <person name="Li Y."/>
            <person name="Lu T."/>
            <person name="Huang Y."/>
            <person name="Zhao Q."/>
            <person name="Feng Q."/>
            <person name="Zhang L."/>
            <person name="Zhu J."/>
            <person name="Weng Q."/>
            <person name="Mu J."/>
            <person name="Lu Y."/>
            <person name="Fan D."/>
            <person name="Liu Y."/>
            <person name="Guan J."/>
            <person name="Zhang Y."/>
            <person name="Yu S."/>
            <person name="Liu X."/>
            <person name="Zhang Y."/>
            <person name="Hong G."/>
            <person name="Han B."/>
            <person name="Choisne N."/>
            <person name="Demange N."/>
            <person name="Orjeda G."/>
            <person name="Samain S."/>
            <person name="Cattolico L."/>
            <person name="Pelletier E."/>
            <person name="Couloux A."/>
            <person name="Segurens B."/>
            <person name="Wincker P."/>
            <person name="D'Hont A."/>
            <person name="Scarpelli C."/>
            <person name="Weissenbach J."/>
            <person name="Salanoubat M."/>
            <person name="Quetier F."/>
            <person name="Yu Y."/>
            <person name="Kim H.R."/>
            <person name="Rambo T."/>
            <person name="Currie J."/>
            <person name="Collura K."/>
            <person name="Luo M."/>
            <person name="Yang T."/>
            <person name="Ammiraju J.S.S."/>
            <person name="Engler F."/>
            <person name="Soderlund C."/>
            <person name="Wing R.A."/>
            <person name="Palmer L.E."/>
            <person name="de la Bastide M."/>
            <person name="Spiegel L."/>
            <person name="Nascimento L."/>
            <person name="Zutavern T."/>
            <person name="O'Shaughnessy A."/>
            <person name="Dike S."/>
            <person name="Dedhia N."/>
            <person name="Preston R."/>
            <person name="Balija V."/>
            <person name="McCombie W.R."/>
            <person name="Chow T."/>
            <person name="Chen H."/>
            <person name="Chung M."/>
            <person name="Chen C."/>
            <person name="Shaw J."/>
            <person name="Wu H."/>
            <person name="Hsiao K."/>
            <person name="Chao Y."/>
            <person name="Chu M."/>
            <person name="Cheng C."/>
            <person name="Hour A."/>
            <person name="Lee P."/>
            <person name="Lin S."/>
            <person name="Lin Y."/>
            <person name="Liou J."/>
            <person name="Liu S."/>
            <person name="Hsing Y."/>
            <person name="Raghuvanshi S."/>
            <person name="Mohanty A."/>
            <person name="Bharti A.K."/>
            <person name="Gaur A."/>
            <person name="Gupta V."/>
            <person name="Kumar D."/>
            <person name="Ravi V."/>
            <person name="Vij S."/>
            <person name="Kapur A."/>
            <person name="Khurana P."/>
            <person name="Khurana P."/>
            <person name="Khurana J.P."/>
            <person name="Tyagi A.K."/>
            <person name="Gaikwad K."/>
            <person name="Singh A."/>
            <person name="Dalal V."/>
            <person name="Srivastava S."/>
            <person name="Dixit A."/>
            <person name="Pal A.K."/>
            <person name="Ghazi I.A."/>
            <person name="Yadav M."/>
            <person name="Pandit A."/>
            <person name="Bhargava A."/>
            <person name="Sureshbabu K."/>
            <person name="Batra K."/>
            <person name="Sharma T.R."/>
            <person name="Mohapatra T."/>
            <person name="Singh N.K."/>
            <person name="Messing J."/>
            <person name="Nelson A.B."/>
            <person name="Fuks G."/>
            <person name="Kavchok S."/>
            <person name="Keizer G."/>
            <person name="Linton E."/>
            <person name="Llaca V."/>
            <person name="Song R."/>
            <person name="Tanyolac B."/>
            <person name="Young S."/>
            <person name="Ho-Il K."/>
            <person name="Hahn J.H."/>
            <person name="Sangsakoo G."/>
            <person name="Vanavichit A."/>
            <person name="de Mattos Luiz.A.T."/>
            <person name="Zimmer P.D."/>
            <person name="Malone G."/>
            <person name="Dellagostin O."/>
            <person name="de Oliveira A.C."/>
            <person name="Bevan M."/>
            <person name="Bancroft I."/>
            <person name="Minx P."/>
            <person name="Cordum H."/>
            <person name="Wilson R."/>
            <person name="Cheng Z."/>
            <person name="Jin W."/>
            <person name="Jiang J."/>
            <person name="Leong S.A."/>
            <person name="Iwama H."/>
            <person name="Gojobori T."/>
            <person name="Itoh T."/>
            <person name="Niimura Y."/>
            <person name="Fujii Y."/>
            <person name="Habara T."/>
            <person name="Sakai H."/>
            <person name="Sato Y."/>
            <person name="Wilson G."/>
            <person name="Kumar K."/>
            <person name="McCouch S."/>
            <person name="Juretic N."/>
            <person name="Hoen D."/>
            <person name="Wright S."/>
            <person name="Bruskiewich R."/>
            <person name="Bureau T."/>
            <person name="Miyao A."/>
            <person name="Hirochika H."/>
            <person name="Nishikawa T."/>
            <person name="Kadowaki K."/>
            <person name="Sugiura M."/>
            <person name="Burr B."/>
            <person name="Sasaki T."/>
        </authorList>
    </citation>
    <scope>NUCLEOTIDE SEQUENCE [LARGE SCALE GENOMIC DNA]</scope>
    <source>
        <strain evidence="3">cv. Nipponbare</strain>
    </source>
</reference>
<gene>
    <name evidence="2" type="primary">P0519E12.102</name>
</gene>
<reference evidence="3" key="2">
    <citation type="journal article" date="2008" name="Nucleic Acids Res.">
        <title>The rice annotation project database (RAP-DB): 2008 update.</title>
        <authorList>
            <consortium name="The rice annotation project (RAP)"/>
        </authorList>
    </citation>
    <scope>GENOME REANNOTATION</scope>
    <source>
        <strain evidence="3">cv. Nipponbare</strain>
    </source>
</reference>
<evidence type="ECO:0000313" key="2">
    <source>
        <dbReference type="EMBL" id="BAC10133.1"/>
    </source>
</evidence>
<protein>
    <submittedName>
        <fullName evidence="2">Uncharacterized protein</fullName>
    </submittedName>
</protein>
<dbReference type="AlphaFoldDB" id="Q8LHP1"/>
<feature type="region of interest" description="Disordered" evidence="1">
    <location>
        <begin position="1"/>
        <end position="92"/>
    </location>
</feature>